<evidence type="ECO:0000256" key="5">
    <source>
        <dbReference type="ARBA" id="ARBA00023163"/>
    </source>
</evidence>
<dbReference type="PANTHER" id="PTHR30363">
    <property type="entry name" value="HTH-TYPE TRANSCRIPTIONAL REGULATOR SRLR-RELATED"/>
    <property type="match status" value="1"/>
</dbReference>
<dbReference type="EMBL" id="CP012034">
    <property type="protein sequence ID" value="AKP67535.1"/>
    <property type="molecule type" value="Genomic_DNA"/>
</dbReference>
<dbReference type="OrthoDB" id="9798651at2"/>
<keyword evidence="4" id="KW-0238">DNA-binding</keyword>
<evidence type="ECO:0000256" key="3">
    <source>
        <dbReference type="ARBA" id="ARBA00023015"/>
    </source>
</evidence>
<sequence length="251" mass="28224">MYKTERLSKIMEIMSQKKVLNMRALENLTFESRSTLRRDLIVLEGEHKIRRNFGQVELVNGNNIEFGYHTRSTENTNCKRTIAELAADFIGNNQALIIGSSTTASYLEPFLAEKDNLIVITNGLPLAVKLNTNPKIKTYIAGGKLRPFSGSIVGDTAREFLGDFHADIAFISCAGVNMDGVYMASDEQTAIKKQMIHQADQVILLCDHTKINKSDYYRMCSHSSIDIVITDSRPTDAFLQNMKQECVEVVY</sequence>
<name>A0A0H4R1E0_9LACO</name>
<evidence type="ECO:0000259" key="7">
    <source>
        <dbReference type="PROSITE" id="PS51000"/>
    </source>
</evidence>
<accession>A0A0H4R1E0</accession>
<dbReference type="PROSITE" id="PS00894">
    <property type="entry name" value="HTH_DEOR_1"/>
    <property type="match status" value="1"/>
</dbReference>
<dbReference type="InterPro" id="IPR050313">
    <property type="entry name" value="Carb_Metab_HTH_regulators"/>
</dbReference>
<dbReference type="SUPFAM" id="SSF46785">
    <property type="entry name" value="Winged helix' DNA-binding domain"/>
    <property type="match status" value="1"/>
</dbReference>
<dbReference type="PROSITE" id="PS51000">
    <property type="entry name" value="HTH_DEOR_2"/>
    <property type="match status" value="1"/>
</dbReference>
<gene>
    <name evidence="8" type="ORF">ABM34_08340</name>
</gene>
<evidence type="ECO:0000256" key="4">
    <source>
        <dbReference type="ARBA" id="ARBA00023125"/>
    </source>
</evidence>
<organism evidence="8 9">
    <name type="scientific">Companilactobacillus ginsenosidimutans</name>
    <dbReference type="NCBI Taxonomy" id="1007676"/>
    <lineage>
        <taxon>Bacteria</taxon>
        <taxon>Bacillati</taxon>
        <taxon>Bacillota</taxon>
        <taxon>Bacilli</taxon>
        <taxon>Lactobacillales</taxon>
        <taxon>Lactobacillaceae</taxon>
        <taxon>Companilactobacillus</taxon>
    </lineage>
</organism>
<dbReference type="SUPFAM" id="SSF100950">
    <property type="entry name" value="NagB/RpiA/CoA transferase-like"/>
    <property type="match status" value="1"/>
</dbReference>
<dbReference type="GO" id="GO:0003677">
    <property type="term" value="F:DNA binding"/>
    <property type="evidence" value="ECO:0007669"/>
    <property type="project" value="UniProtKB-KW"/>
</dbReference>
<dbReference type="InterPro" id="IPR001034">
    <property type="entry name" value="DeoR_HTH"/>
</dbReference>
<dbReference type="PATRIC" id="fig|1007676.4.peg.1684"/>
<evidence type="ECO:0000256" key="1">
    <source>
        <dbReference type="ARBA" id="ARBA00021390"/>
    </source>
</evidence>
<keyword evidence="3" id="KW-0805">Transcription regulation</keyword>
<dbReference type="AlphaFoldDB" id="A0A0H4R1E0"/>
<protein>
    <recommendedName>
        <fullName evidence="1">Lactose phosphotransferase system repressor</fullName>
    </recommendedName>
</protein>
<evidence type="ECO:0000313" key="9">
    <source>
        <dbReference type="Proteomes" id="UP000036106"/>
    </source>
</evidence>
<dbReference type="Pfam" id="PF00455">
    <property type="entry name" value="DeoRC"/>
    <property type="match status" value="1"/>
</dbReference>
<dbReference type="PANTHER" id="PTHR30363:SF4">
    <property type="entry name" value="GLYCEROL-3-PHOSPHATE REGULON REPRESSOR"/>
    <property type="match status" value="1"/>
</dbReference>
<dbReference type="SMART" id="SM00420">
    <property type="entry name" value="HTH_DEOR"/>
    <property type="match status" value="1"/>
</dbReference>
<comment type="function">
    <text evidence="6">Repressor of the lactose catabolism operon. Galactose-6-phosphate is the inducer.</text>
</comment>
<dbReference type="InterPro" id="IPR018356">
    <property type="entry name" value="Tscrpt_reg_HTH_DeoR_CS"/>
</dbReference>
<dbReference type="Proteomes" id="UP000036106">
    <property type="component" value="Chromosome"/>
</dbReference>
<dbReference type="GO" id="GO:0003700">
    <property type="term" value="F:DNA-binding transcription factor activity"/>
    <property type="evidence" value="ECO:0007669"/>
    <property type="project" value="InterPro"/>
</dbReference>
<dbReference type="InterPro" id="IPR014036">
    <property type="entry name" value="DeoR-like_C"/>
</dbReference>
<dbReference type="Pfam" id="PF08220">
    <property type="entry name" value="HTH_DeoR"/>
    <property type="match status" value="1"/>
</dbReference>
<dbReference type="STRING" id="1007676.ABM34_08340"/>
<dbReference type="Gene3D" id="3.40.50.1360">
    <property type="match status" value="1"/>
</dbReference>
<keyword evidence="2" id="KW-0678">Repressor</keyword>
<reference evidence="9" key="1">
    <citation type="submission" date="2015-07" db="EMBL/GenBank/DDBJ databases">
        <title>Lactobacillus ginsenosidimutans/EMML 3141/ whole genome sequencing.</title>
        <authorList>
            <person name="Kim M.K."/>
            <person name="Im W.-T."/>
            <person name="Srinivasan S."/>
            <person name="Lee J.-J."/>
        </authorList>
    </citation>
    <scope>NUCLEOTIDE SEQUENCE [LARGE SCALE GENOMIC DNA]</scope>
    <source>
        <strain evidence="9">EMML 3041</strain>
    </source>
</reference>
<proteinExistence type="predicted"/>
<dbReference type="RefSeq" id="WP_048704926.1">
    <property type="nucleotide sequence ID" value="NZ_CP012034.1"/>
</dbReference>
<evidence type="ECO:0000256" key="6">
    <source>
        <dbReference type="ARBA" id="ARBA00024937"/>
    </source>
</evidence>
<keyword evidence="5" id="KW-0804">Transcription</keyword>
<keyword evidence="9" id="KW-1185">Reference proteome</keyword>
<evidence type="ECO:0000256" key="2">
    <source>
        <dbReference type="ARBA" id="ARBA00022491"/>
    </source>
</evidence>
<dbReference type="SMART" id="SM01134">
    <property type="entry name" value="DeoRC"/>
    <property type="match status" value="1"/>
</dbReference>
<dbReference type="InterPro" id="IPR036390">
    <property type="entry name" value="WH_DNA-bd_sf"/>
</dbReference>
<dbReference type="KEGG" id="lgn:ABM34_08340"/>
<evidence type="ECO:0000313" key="8">
    <source>
        <dbReference type="EMBL" id="AKP67535.1"/>
    </source>
</evidence>
<feature type="domain" description="HTH deoR-type" evidence="7">
    <location>
        <begin position="3"/>
        <end position="58"/>
    </location>
</feature>
<dbReference type="InterPro" id="IPR037171">
    <property type="entry name" value="NagB/RpiA_transferase-like"/>
</dbReference>